<evidence type="ECO:0000256" key="3">
    <source>
        <dbReference type="ARBA" id="ARBA00022989"/>
    </source>
</evidence>
<comment type="caution">
    <text evidence="6">The sequence shown here is derived from an EMBL/GenBank/DDBJ whole genome shotgun (WGS) entry which is preliminary data.</text>
</comment>
<evidence type="ECO:0000256" key="4">
    <source>
        <dbReference type="ARBA" id="ARBA00023136"/>
    </source>
</evidence>
<keyword evidence="3" id="KW-1133">Transmembrane helix</keyword>
<feature type="non-terminal residue" evidence="6">
    <location>
        <position position="1"/>
    </location>
</feature>
<dbReference type="GO" id="GO:0005940">
    <property type="term" value="C:septin ring"/>
    <property type="evidence" value="ECO:0007669"/>
    <property type="project" value="InterPro"/>
</dbReference>
<proteinExistence type="predicted"/>
<protein>
    <submittedName>
        <fullName evidence="6">Uncharacterized protein</fullName>
    </submittedName>
</protein>
<name>A0A9D1G9U7_9FIRM</name>
<keyword evidence="2" id="KW-0812">Transmembrane</keyword>
<keyword evidence="5" id="KW-0132">Cell division</keyword>
<dbReference type="InterPro" id="IPR010379">
    <property type="entry name" value="EzrA"/>
</dbReference>
<comment type="subcellular location">
    <subcellularLocation>
        <location evidence="1">Cell membrane</location>
        <topology evidence="1">Single-pass membrane protein</topology>
    </subcellularLocation>
</comment>
<reference evidence="6" key="2">
    <citation type="journal article" date="2021" name="PeerJ">
        <title>Extensive microbial diversity within the chicken gut microbiome revealed by metagenomics and culture.</title>
        <authorList>
            <person name="Gilroy R."/>
            <person name="Ravi A."/>
            <person name="Getino M."/>
            <person name="Pursley I."/>
            <person name="Horton D.L."/>
            <person name="Alikhan N.F."/>
            <person name="Baker D."/>
            <person name="Gharbi K."/>
            <person name="Hall N."/>
            <person name="Watson M."/>
            <person name="Adriaenssens E.M."/>
            <person name="Foster-Nyarko E."/>
            <person name="Jarju S."/>
            <person name="Secka A."/>
            <person name="Antonio M."/>
            <person name="Oren A."/>
            <person name="Chaudhuri R.R."/>
            <person name="La Ragione R."/>
            <person name="Hildebrand F."/>
            <person name="Pallen M.J."/>
        </authorList>
    </citation>
    <scope>NUCLEOTIDE SEQUENCE</scope>
    <source>
        <strain evidence="6">14508</strain>
    </source>
</reference>
<evidence type="ECO:0000313" key="6">
    <source>
        <dbReference type="EMBL" id="HIT17488.1"/>
    </source>
</evidence>
<reference evidence="6" key="1">
    <citation type="submission" date="2020-10" db="EMBL/GenBank/DDBJ databases">
        <authorList>
            <person name="Gilroy R."/>
        </authorList>
    </citation>
    <scope>NUCLEOTIDE SEQUENCE</scope>
    <source>
        <strain evidence="6">14508</strain>
    </source>
</reference>
<keyword evidence="5" id="KW-0717">Septation</keyword>
<accession>A0A9D1G9U7</accession>
<evidence type="ECO:0000313" key="7">
    <source>
        <dbReference type="Proteomes" id="UP000886893"/>
    </source>
</evidence>
<evidence type="ECO:0000256" key="5">
    <source>
        <dbReference type="ARBA" id="ARBA00023210"/>
    </source>
</evidence>
<sequence>GRISKIAEYNTIVTKLLPERLEELLNKDVQLTFSGYFISHLKIKELVATIYNMLDIIKGNFAKLKFGGFEEQYAEIEEKLTLLTDALENEISCKINFDEHYKEVLHQAQIVEADFIKVKRQYNEAKEYYHMDDIIEQRFVKFQNAAAHLSDKKREFEGFIFSNSRNPYSFMVQKMNLIQLENQEIEGEIQFFNQYFIDMKQYAEETYLKEHELTCQLIQTVGFVRQNNLDIILDFYQNEIQAAFSSLQKIREELKLKPIRISYIKEQFNSIQGNVLDLIQLIKQRVQEANLAAQSIIYANQLRSEFNQVDQLLKEAESNYAQQNYKETAEMVIQILKEYHPVAYQMLGGK</sequence>
<organism evidence="6 7">
    <name type="scientific">Candidatus Caccosoma faecigallinarum</name>
    <dbReference type="NCBI Taxonomy" id="2840720"/>
    <lineage>
        <taxon>Bacteria</taxon>
        <taxon>Bacillati</taxon>
        <taxon>Bacillota</taxon>
        <taxon>Bacillota incertae sedis</taxon>
        <taxon>Candidatus Caccosoma</taxon>
    </lineage>
</organism>
<dbReference type="GO" id="GO:0005886">
    <property type="term" value="C:plasma membrane"/>
    <property type="evidence" value="ECO:0007669"/>
    <property type="project" value="UniProtKB-SubCell"/>
</dbReference>
<dbReference type="EMBL" id="DVKI01000121">
    <property type="protein sequence ID" value="HIT17488.1"/>
    <property type="molecule type" value="Genomic_DNA"/>
</dbReference>
<keyword evidence="5" id="KW-0131">Cell cycle</keyword>
<dbReference type="Proteomes" id="UP000886893">
    <property type="component" value="Unassembled WGS sequence"/>
</dbReference>
<dbReference type="AlphaFoldDB" id="A0A9D1G9U7"/>
<dbReference type="Pfam" id="PF06160">
    <property type="entry name" value="EzrA"/>
    <property type="match status" value="1"/>
</dbReference>
<evidence type="ECO:0000256" key="1">
    <source>
        <dbReference type="ARBA" id="ARBA00004162"/>
    </source>
</evidence>
<keyword evidence="4" id="KW-0472">Membrane</keyword>
<gene>
    <name evidence="6" type="ORF">IAD04_03795</name>
</gene>
<dbReference type="GO" id="GO:0000921">
    <property type="term" value="P:septin ring assembly"/>
    <property type="evidence" value="ECO:0007669"/>
    <property type="project" value="InterPro"/>
</dbReference>
<evidence type="ECO:0000256" key="2">
    <source>
        <dbReference type="ARBA" id="ARBA00022692"/>
    </source>
</evidence>
<dbReference type="GO" id="GO:0000917">
    <property type="term" value="P:division septum assembly"/>
    <property type="evidence" value="ECO:0007669"/>
    <property type="project" value="UniProtKB-KW"/>
</dbReference>